<evidence type="ECO:0000259" key="2">
    <source>
        <dbReference type="Pfam" id="PF08327"/>
    </source>
</evidence>
<evidence type="ECO:0000313" key="4">
    <source>
        <dbReference type="Proteomes" id="UP000270678"/>
    </source>
</evidence>
<protein>
    <submittedName>
        <fullName evidence="3">SRPBCC family protein</fullName>
    </submittedName>
</protein>
<dbReference type="Pfam" id="PF08327">
    <property type="entry name" value="AHSA1"/>
    <property type="match status" value="1"/>
</dbReference>
<proteinExistence type="inferred from homology"/>
<reference evidence="4" key="1">
    <citation type="submission" date="2018-12" db="EMBL/GenBank/DDBJ databases">
        <title>Complete genome sequence of Paenibacillus sp. MBLB1234.</title>
        <authorList>
            <person name="Nam Y.-D."/>
            <person name="Kang J."/>
            <person name="Chung W.-H."/>
            <person name="Park Y.S."/>
        </authorList>
    </citation>
    <scope>NUCLEOTIDE SEQUENCE [LARGE SCALE GENOMIC DNA]</scope>
    <source>
        <strain evidence="4">MBLB1234</strain>
    </source>
</reference>
<evidence type="ECO:0000313" key="3">
    <source>
        <dbReference type="EMBL" id="AZS18009.1"/>
    </source>
</evidence>
<feature type="domain" description="Activator of Hsp90 ATPase homologue 1/2-like C-terminal" evidence="2">
    <location>
        <begin position="23"/>
        <end position="131"/>
    </location>
</feature>
<name>A0A3S9V667_9BACL</name>
<dbReference type="Proteomes" id="UP000270678">
    <property type="component" value="Chromosome"/>
</dbReference>
<evidence type="ECO:0000256" key="1">
    <source>
        <dbReference type="ARBA" id="ARBA00006817"/>
    </source>
</evidence>
<accession>A0A3S9V667</accession>
<organism evidence="3 4">
    <name type="scientific">Paenibacillus lutimineralis</name>
    <dbReference type="NCBI Taxonomy" id="2707005"/>
    <lineage>
        <taxon>Bacteria</taxon>
        <taxon>Bacillati</taxon>
        <taxon>Bacillota</taxon>
        <taxon>Bacilli</taxon>
        <taxon>Bacillales</taxon>
        <taxon>Paenibacillaceae</taxon>
        <taxon>Paenibacillus</taxon>
    </lineage>
</organism>
<keyword evidence="4" id="KW-1185">Reference proteome</keyword>
<comment type="similarity">
    <text evidence="1">Belongs to the AHA1 family.</text>
</comment>
<sequence>MLADIRVDEGGYTACFTRHFSHSTAEVWSYLTDNEKLKQWFSELQVDKLREGGVIKFDMRDGTFIELEITKLNLGSVLEYTWGADRVRFELYPESDGCRLLLVEKLSKITDHTPKDLAGWHVCLDMIQVLLGEKTIESREEEWKIRYQEYSQLIRTL</sequence>
<gene>
    <name evidence="3" type="ORF">EI981_28655</name>
</gene>
<dbReference type="AlphaFoldDB" id="A0A3S9V667"/>
<dbReference type="SUPFAM" id="SSF55961">
    <property type="entry name" value="Bet v1-like"/>
    <property type="match status" value="1"/>
</dbReference>
<dbReference type="RefSeq" id="WP_127004110.1">
    <property type="nucleotide sequence ID" value="NZ_CP034346.1"/>
</dbReference>
<dbReference type="OrthoDB" id="9803476at2"/>
<dbReference type="InterPro" id="IPR023393">
    <property type="entry name" value="START-like_dom_sf"/>
</dbReference>
<dbReference type="Gene3D" id="3.30.530.20">
    <property type="match status" value="1"/>
</dbReference>
<dbReference type="EMBL" id="CP034346">
    <property type="protein sequence ID" value="AZS18009.1"/>
    <property type="molecule type" value="Genomic_DNA"/>
</dbReference>
<dbReference type="KEGG" id="plut:EI981_28655"/>
<dbReference type="InterPro" id="IPR013538">
    <property type="entry name" value="ASHA1/2-like_C"/>
</dbReference>
<dbReference type="CDD" id="cd08899">
    <property type="entry name" value="SRPBCC_CalC_Aha1-like_6"/>
    <property type="match status" value="1"/>
</dbReference>